<proteinExistence type="predicted"/>
<dbReference type="Proteomes" id="UP000777438">
    <property type="component" value="Unassembled WGS sequence"/>
</dbReference>
<keyword evidence="3" id="KW-1185">Reference proteome</keyword>
<accession>A0A9P9AP75</accession>
<dbReference type="AlphaFoldDB" id="A0A9P9AP75"/>
<sequence length="275" mass="29724">MDEPGRIAHGPARAGASQREPHARKAFATSPLLNHEAPGPQEDEPATKHSLFNTDTLSGIVDSTTNKTEPTAPIRSQCGLFEAVSALFPSAEDDFPPYIAAEVGGQGLQKACCGTGLLPSSLRSCRKEEWKRRIFPSPTPPKLLIHPPHIHASQCTQPRQPVRASRASLLSLRPLPPSQLDCVSIPALQLFRIQSLRTSQKGGRLSQLVMTPSSLPCVEHQPWLFQSTSPAQPAELGLAWLSRCAMALSDQPGPSIFPSHLHHVLSATAFNVFVP</sequence>
<evidence type="ECO:0000313" key="3">
    <source>
        <dbReference type="Proteomes" id="UP000777438"/>
    </source>
</evidence>
<comment type="caution">
    <text evidence="2">The sequence shown here is derived from an EMBL/GenBank/DDBJ whole genome shotgun (WGS) entry which is preliminary data.</text>
</comment>
<gene>
    <name evidence="2" type="ORF">B0T10DRAFT_574117</name>
</gene>
<evidence type="ECO:0000313" key="2">
    <source>
        <dbReference type="EMBL" id="KAH6888101.1"/>
    </source>
</evidence>
<dbReference type="EMBL" id="JAGPYM010000013">
    <property type="protein sequence ID" value="KAH6888101.1"/>
    <property type="molecule type" value="Genomic_DNA"/>
</dbReference>
<evidence type="ECO:0000256" key="1">
    <source>
        <dbReference type="SAM" id="MobiDB-lite"/>
    </source>
</evidence>
<protein>
    <submittedName>
        <fullName evidence="2">Uncharacterized protein</fullName>
    </submittedName>
</protein>
<organism evidence="2 3">
    <name type="scientific">Thelonectria olida</name>
    <dbReference type="NCBI Taxonomy" id="1576542"/>
    <lineage>
        <taxon>Eukaryota</taxon>
        <taxon>Fungi</taxon>
        <taxon>Dikarya</taxon>
        <taxon>Ascomycota</taxon>
        <taxon>Pezizomycotina</taxon>
        <taxon>Sordariomycetes</taxon>
        <taxon>Hypocreomycetidae</taxon>
        <taxon>Hypocreales</taxon>
        <taxon>Nectriaceae</taxon>
        <taxon>Thelonectria</taxon>
    </lineage>
</organism>
<reference evidence="2 3" key="1">
    <citation type="journal article" date="2021" name="Nat. Commun.">
        <title>Genetic determinants of endophytism in the Arabidopsis root mycobiome.</title>
        <authorList>
            <person name="Mesny F."/>
            <person name="Miyauchi S."/>
            <person name="Thiergart T."/>
            <person name="Pickel B."/>
            <person name="Atanasova L."/>
            <person name="Karlsson M."/>
            <person name="Huettel B."/>
            <person name="Barry K.W."/>
            <person name="Haridas S."/>
            <person name="Chen C."/>
            <person name="Bauer D."/>
            <person name="Andreopoulos W."/>
            <person name="Pangilinan J."/>
            <person name="LaButti K."/>
            <person name="Riley R."/>
            <person name="Lipzen A."/>
            <person name="Clum A."/>
            <person name="Drula E."/>
            <person name="Henrissat B."/>
            <person name="Kohler A."/>
            <person name="Grigoriev I.V."/>
            <person name="Martin F.M."/>
            <person name="Hacquard S."/>
        </authorList>
    </citation>
    <scope>NUCLEOTIDE SEQUENCE [LARGE SCALE GENOMIC DNA]</scope>
    <source>
        <strain evidence="2 3">MPI-CAGE-CH-0241</strain>
    </source>
</reference>
<feature type="region of interest" description="Disordered" evidence="1">
    <location>
        <begin position="1"/>
        <end position="48"/>
    </location>
</feature>
<name>A0A9P9AP75_9HYPO</name>